<dbReference type="PANTHER" id="PTHR11566:SF21">
    <property type="entry name" value="DYNAMIN RELATED PROTEIN 1, ISOFORM A"/>
    <property type="match status" value="1"/>
</dbReference>
<dbReference type="GO" id="GO:0008017">
    <property type="term" value="F:microtubule binding"/>
    <property type="evidence" value="ECO:0007669"/>
    <property type="project" value="TreeGrafter"/>
</dbReference>
<proteinExistence type="predicted"/>
<keyword evidence="1" id="KW-0547">Nucleotide-binding</keyword>
<dbReference type="GO" id="GO:0005874">
    <property type="term" value="C:microtubule"/>
    <property type="evidence" value="ECO:0007669"/>
    <property type="project" value="TreeGrafter"/>
</dbReference>
<dbReference type="InterPro" id="IPR022812">
    <property type="entry name" value="Dynamin"/>
</dbReference>
<dbReference type="Gene3D" id="1.20.120.1240">
    <property type="entry name" value="Dynamin, middle domain"/>
    <property type="match status" value="3"/>
</dbReference>
<dbReference type="GO" id="GO:0003924">
    <property type="term" value="F:GTPase activity"/>
    <property type="evidence" value="ECO:0007669"/>
    <property type="project" value="InterPro"/>
</dbReference>
<evidence type="ECO:0000259" key="5">
    <source>
        <dbReference type="PROSITE" id="PS51718"/>
    </source>
</evidence>
<evidence type="ECO:0000256" key="3">
    <source>
        <dbReference type="SAM" id="MobiDB-lite"/>
    </source>
</evidence>
<dbReference type="Pfam" id="PF01031">
    <property type="entry name" value="Dynamin_M"/>
    <property type="match status" value="1"/>
</dbReference>
<dbReference type="GO" id="GO:0005737">
    <property type="term" value="C:cytoplasm"/>
    <property type="evidence" value="ECO:0007669"/>
    <property type="project" value="TreeGrafter"/>
</dbReference>
<reference evidence="6 7" key="1">
    <citation type="journal article" date="2024" name="Nat. Commun.">
        <title>Phylogenomics reveals the evolutionary origins of lichenization in chlorophyte algae.</title>
        <authorList>
            <person name="Puginier C."/>
            <person name="Libourel C."/>
            <person name="Otte J."/>
            <person name="Skaloud P."/>
            <person name="Haon M."/>
            <person name="Grisel S."/>
            <person name="Petersen M."/>
            <person name="Berrin J.G."/>
            <person name="Delaux P.M."/>
            <person name="Dal Grande F."/>
            <person name="Keller J."/>
        </authorList>
    </citation>
    <scope>NUCLEOTIDE SEQUENCE [LARGE SCALE GENOMIC DNA]</scope>
    <source>
        <strain evidence="6 7">SAG 245.80</strain>
    </source>
</reference>
<dbReference type="PROSITE" id="PS51718">
    <property type="entry name" value="G_DYNAMIN_2"/>
    <property type="match status" value="1"/>
</dbReference>
<feature type="region of interest" description="Disordered" evidence="3">
    <location>
        <begin position="588"/>
        <end position="607"/>
    </location>
</feature>
<dbReference type="SUPFAM" id="SSF52540">
    <property type="entry name" value="P-loop containing nucleoside triphosphate hydrolases"/>
    <property type="match status" value="1"/>
</dbReference>
<feature type="compositionally biased region" description="Low complexity" evidence="3">
    <location>
        <begin position="831"/>
        <end position="845"/>
    </location>
</feature>
<dbReference type="InterPro" id="IPR020850">
    <property type="entry name" value="GED_dom"/>
</dbReference>
<gene>
    <name evidence="6" type="ORF">WJX81_005745</name>
</gene>
<dbReference type="PRINTS" id="PR00195">
    <property type="entry name" value="DYNAMIN"/>
</dbReference>
<protein>
    <recommendedName>
        <fullName evidence="8">Dynamin-related GTPase</fullName>
    </recommendedName>
</protein>
<dbReference type="GO" id="GO:0005525">
    <property type="term" value="F:GTP binding"/>
    <property type="evidence" value="ECO:0007669"/>
    <property type="project" value="InterPro"/>
</dbReference>
<keyword evidence="2" id="KW-0342">GTP-binding</keyword>
<feature type="domain" description="Dynamin-type G" evidence="5">
    <location>
        <begin position="36"/>
        <end position="311"/>
    </location>
</feature>
<dbReference type="CDD" id="cd08771">
    <property type="entry name" value="DLP_1"/>
    <property type="match status" value="1"/>
</dbReference>
<feature type="region of interest" description="Disordered" evidence="3">
    <location>
        <begin position="858"/>
        <end position="879"/>
    </location>
</feature>
<accession>A0AAW1SK46</accession>
<dbReference type="InterPro" id="IPR001401">
    <property type="entry name" value="Dynamin_GTPase"/>
</dbReference>
<dbReference type="AlphaFoldDB" id="A0AAW1SK46"/>
<dbReference type="FunFam" id="3.40.50.300:FF:001027">
    <property type="entry name" value="dynamin-related protein 3A"/>
    <property type="match status" value="1"/>
</dbReference>
<feature type="compositionally biased region" description="Polar residues" evidence="3">
    <location>
        <begin position="523"/>
        <end position="536"/>
    </location>
</feature>
<feature type="compositionally biased region" description="Gly residues" evidence="3">
    <location>
        <begin position="593"/>
        <end position="602"/>
    </location>
</feature>
<dbReference type="Pfam" id="PF02212">
    <property type="entry name" value="GED"/>
    <property type="match status" value="1"/>
</dbReference>
<feature type="region of interest" description="Disordered" evidence="3">
    <location>
        <begin position="806"/>
        <end position="845"/>
    </location>
</feature>
<evidence type="ECO:0008006" key="8">
    <source>
        <dbReference type="Google" id="ProtNLM"/>
    </source>
</evidence>
<evidence type="ECO:0000313" key="6">
    <source>
        <dbReference type="EMBL" id="KAK9845909.1"/>
    </source>
</evidence>
<dbReference type="Gene3D" id="3.40.50.300">
    <property type="entry name" value="P-loop containing nucleotide triphosphate hydrolases"/>
    <property type="match status" value="1"/>
</dbReference>
<dbReference type="Pfam" id="PF00350">
    <property type="entry name" value="Dynamin_N"/>
    <property type="match status" value="1"/>
</dbReference>
<dbReference type="PANTHER" id="PTHR11566">
    <property type="entry name" value="DYNAMIN"/>
    <property type="match status" value="1"/>
</dbReference>
<organism evidence="6 7">
    <name type="scientific">Elliptochloris bilobata</name>
    <dbReference type="NCBI Taxonomy" id="381761"/>
    <lineage>
        <taxon>Eukaryota</taxon>
        <taxon>Viridiplantae</taxon>
        <taxon>Chlorophyta</taxon>
        <taxon>core chlorophytes</taxon>
        <taxon>Trebouxiophyceae</taxon>
        <taxon>Trebouxiophyceae incertae sedis</taxon>
        <taxon>Elliptochloris clade</taxon>
        <taxon>Elliptochloris</taxon>
    </lineage>
</organism>
<dbReference type="SMART" id="SM00302">
    <property type="entry name" value="GED"/>
    <property type="match status" value="1"/>
</dbReference>
<dbReference type="EMBL" id="JALJOU010000002">
    <property type="protein sequence ID" value="KAK9845909.1"/>
    <property type="molecule type" value="Genomic_DNA"/>
</dbReference>
<sequence length="879" mass="92307">MATGAAAAQAENLGETLIPVINRLQDIFSQVTLDFKLDLPQVAVVGSQSSGKSSVLEALVGRDFLPRGPEICTRRPLVLQLVKQPTPAGGAGGATEWGEFLHCPGKRFYDFERIRSEIMAETERLAGTNKGVSDKPIRLKICSPHVLTMTLVDLPGIAKVPVGDQPCDIEGRIRRAVLEYIRHPTCLVLAVSPANADLVNSDALELARAVDPDGRRTIGVLTKLDIMDRGTDAAPVLRNEVIPLRLGYVGVVNRSQADIAGRRSMRDARAAEAAFFEAHPEYLEVAPQCGIGALARALNRVLVEHIRAALPGLRARLDSALERRAAELKIYGELPPGHTSASRGALLLQLLDAYAVRYSEMLDGRSCHMPVSELAGGARIRHIFQEIFVTGLQELNPSGELTDEDIRTAIKNSGGVRGTLLIPDAPFELLCAPPDIGRFPALQANLVAAVEEYIADGAAPAERMIRDLVACEHSYINTDHPAFIGGSRAIAQVMERRAAAEAGVEETASDASGPRDTHPRARSSGNIGEATHSSGSAGLPLLRGRGGTDAHVNANAKPGLKSLRVSVRAHPLKGVEPELFAPEELLETRAGPGSAGPLGGAKSGATSPVASEAHAAAAAATSGGGSGAGTSWFSHWFSGNLRESAHSGAALAQPPHTLRVPVSATEQEEVQVEVTRLLVEGYFALVRASLQDAVPKAVMHFLVMHVQRGLQQHLIRTLYREELFAEMMAEREDIGAKRAACQTALCALREAQATIETLPQALLSRINAAQRSASGLLTVSPARGAPGGDSPLTPVGGPFHARSAFSPGPVEGSFGGGRSFGTPGGGGSLGGSALPPRGGQKTMGGAARLAVVAMAAAGGRSDVSDAEREADARSQVFAG</sequence>
<feature type="domain" description="GED" evidence="4">
    <location>
        <begin position="672"/>
        <end position="763"/>
    </location>
</feature>
<evidence type="ECO:0000313" key="7">
    <source>
        <dbReference type="Proteomes" id="UP001445335"/>
    </source>
</evidence>
<dbReference type="InterPro" id="IPR030381">
    <property type="entry name" value="G_DYNAMIN_dom"/>
</dbReference>
<dbReference type="Proteomes" id="UP001445335">
    <property type="component" value="Unassembled WGS sequence"/>
</dbReference>
<name>A0AAW1SK46_9CHLO</name>
<feature type="region of interest" description="Disordered" evidence="3">
    <location>
        <begin position="501"/>
        <end position="555"/>
    </location>
</feature>
<evidence type="ECO:0000259" key="4">
    <source>
        <dbReference type="PROSITE" id="PS51388"/>
    </source>
</evidence>
<dbReference type="PROSITE" id="PS51388">
    <property type="entry name" value="GED"/>
    <property type="match status" value="1"/>
</dbReference>
<feature type="compositionally biased region" description="Basic and acidic residues" evidence="3">
    <location>
        <begin position="862"/>
        <end position="872"/>
    </location>
</feature>
<dbReference type="InterPro" id="IPR003130">
    <property type="entry name" value="GED"/>
</dbReference>
<dbReference type="SMART" id="SM00053">
    <property type="entry name" value="DYNc"/>
    <property type="match status" value="1"/>
</dbReference>
<dbReference type="GO" id="GO:0016020">
    <property type="term" value="C:membrane"/>
    <property type="evidence" value="ECO:0007669"/>
    <property type="project" value="TreeGrafter"/>
</dbReference>
<evidence type="ECO:0000256" key="2">
    <source>
        <dbReference type="ARBA" id="ARBA00023134"/>
    </source>
</evidence>
<keyword evidence="7" id="KW-1185">Reference proteome</keyword>
<evidence type="ECO:0000256" key="1">
    <source>
        <dbReference type="ARBA" id="ARBA00022741"/>
    </source>
</evidence>
<feature type="compositionally biased region" description="Gly residues" evidence="3">
    <location>
        <begin position="813"/>
        <end position="830"/>
    </location>
</feature>
<dbReference type="InterPro" id="IPR000375">
    <property type="entry name" value="Dynamin_stalk"/>
</dbReference>
<comment type="caution">
    <text evidence="6">The sequence shown here is derived from an EMBL/GenBank/DDBJ whole genome shotgun (WGS) entry which is preliminary data.</text>
</comment>
<dbReference type="InterPro" id="IPR027417">
    <property type="entry name" value="P-loop_NTPase"/>
</dbReference>
<dbReference type="InterPro" id="IPR045063">
    <property type="entry name" value="Dynamin_N"/>
</dbReference>